<dbReference type="InterPro" id="IPR001353">
    <property type="entry name" value="Proteasome_sua/b"/>
</dbReference>
<evidence type="ECO:0000256" key="5">
    <source>
        <dbReference type="PROSITE-ProRule" id="PRU00808"/>
    </source>
</evidence>
<name>A0A9P0MP26_NEZVI</name>
<organism evidence="8 9">
    <name type="scientific">Nezara viridula</name>
    <name type="common">Southern green stink bug</name>
    <name type="synonym">Cimex viridulus</name>
    <dbReference type="NCBI Taxonomy" id="85310"/>
    <lineage>
        <taxon>Eukaryota</taxon>
        <taxon>Metazoa</taxon>
        <taxon>Ecdysozoa</taxon>
        <taxon>Arthropoda</taxon>
        <taxon>Hexapoda</taxon>
        <taxon>Insecta</taxon>
        <taxon>Pterygota</taxon>
        <taxon>Neoptera</taxon>
        <taxon>Paraneoptera</taxon>
        <taxon>Hemiptera</taxon>
        <taxon>Heteroptera</taxon>
        <taxon>Panheteroptera</taxon>
        <taxon>Pentatomomorpha</taxon>
        <taxon>Pentatomoidea</taxon>
        <taxon>Pentatomidae</taxon>
        <taxon>Pentatominae</taxon>
        <taxon>Nezara</taxon>
    </lineage>
</organism>
<dbReference type="Proteomes" id="UP001152798">
    <property type="component" value="Chromosome 4"/>
</dbReference>
<dbReference type="SMART" id="SM00948">
    <property type="entry name" value="Proteasome_A_N"/>
    <property type="match status" value="1"/>
</dbReference>
<evidence type="ECO:0000256" key="3">
    <source>
        <dbReference type="ARBA" id="ARBA00022942"/>
    </source>
</evidence>
<comment type="subcellular location">
    <subcellularLocation>
        <location evidence="6">Cytoplasm</location>
    </subcellularLocation>
    <subcellularLocation>
        <location evidence="6">Nucleus</location>
    </subcellularLocation>
</comment>
<dbReference type="PROSITE" id="PS00388">
    <property type="entry name" value="PROTEASOME_ALPHA_1"/>
    <property type="match status" value="1"/>
</dbReference>
<keyword evidence="2 6" id="KW-0963">Cytoplasm</keyword>
<proteinExistence type="inferred from homology"/>
<dbReference type="NCBIfam" id="NF003075">
    <property type="entry name" value="PRK03996.1"/>
    <property type="match status" value="1"/>
</dbReference>
<dbReference type="Pfam" id="PF10584">
    <property type="entry name" value="Proteasome_A_N"/>
    <property type="match status" value="1"/>
</dbReference>
<keyword evidence="3 5" id="KW-0647">Proteasome</keyword>
<dbReference type="FunFam" id="3.60.20.10:FF:000004">
    <property type="entry name" value="Proteasome subunit alpha type-4"/>
    <property type="match status" value="1"/>
</dbReference>
<dbReference type="InterPro" id="IPR050115">
    <property type="entry name" value="Proteasome_alpha"/>
</dbReference>
<dbReference type="CDD" id="cd03755">
    <property type="entry name" value="proteasome_alpha_type_7"/>
    <property type="match status" value="1"/>
</dbReference>
<gene>
    <name evidence="8" type="ORF">NEZAVI_LOCUS9120</name>
</gene>
<sequence length="247" mass="27624">MSERYDRAITVFSPDGRVLQVEYAQEAVRKGSTVVGIRGEDTLVLGVEKRTVQELQVERTVRKICSLDEHIILAFAGLTADARIIVNRARIECQAHRLTLEDPVSVGYISKFVAELKQKYTQSSGRRPFGISCIIAGFDPDGSPHLFQTEPSGVYYEWKANATGRGDKAVKDFLEKNNLLKLDSEDSVIKLALKALLEVVQPDKNNFELVVLKKGQGVVKVEDEVIGRHITQISKDNEEEKKKAKLL</sequence>
<evidence type="ECO:0000259" key="7">
    <source>
        <dbReference type="PROSITE" id="PS00388"/>
    </source>
</evidence>
<dbReference type="OrthoDB" id="3145928at2759"/>
<comment type="subunit">
    <text evidence="6">The 20S proteasome core is composed of 28 subunits that are arranged in four stacked rings, resulting in a barrel-shaped structure. The two end rings are each formed by seven alpha subunits, and the two central rings are each formed by seven beta subunits.</text>
</comment>
<keyword evidence="9" id="KW-1185">Reference proteome</keyword>
<evidence type="ECO:0000256" key="4">
    <source>
        <dbReference type="ARBA" id="ARBA00026071"/>
    </source>
</evidence>
<comment type="similarity">
    <text evidence="5 6">Belongs to the peptidase T1A family.</text>
</comment>
<evidence type="ECO:0000256" key="2">
    <source>
        <dbReference type="ARBA" id="ARBA00022490"/>
    </source>
</evidence>
<dbReference type="GO" id="GO:0006511">
    <property type="term" value="P:ubiquitin-dependent protein catabolic process"/>
    <property type="evidence" value="ECO:0007669"/>
    <property type="project" value="InterPro"/>
</dbReference>
<keyword evidence="6" id="KW-0539">Nucleus</keyword>
<dbReference type="GO" id="GO:0005737">
    <property type="term" value="C:cytoplasm"/>
    <property type="evidence" value="ECO:0007669"/>
    <property type="project" value="UniProtKB-SubCell"/>
</dbReference>
<protein>
    <recommendedName>
        <fullName evidence="6">Proteasome subunit alpha type</fullName>
    </recommendedName>
</protein>
<comment type="subunit">
    <text evidence="4">The 26S proteasome consists of a 20S proteasome core and two 19S regulatory subunits. The 20S proteasome core is composed of 28 subunits that are arranged in four stacked rings, resulting in a barrel-shaped structure. The two end rings are each formed by seven alpha subunits, and the two central rings are each formed by seven beta subunits. The catalytic chamber with the active sites is on the inside of the barrel.</text>
</comment>
<dbReference type="EMBL" id="OV725080">
    <property type="protein sequence ID" value="CAH1399729.1"/>
    <property type="molecule type" value="Genomic_DNA"/>
</dbReference>
<dbReference type="AlphaFoldDB" id="A0A9P0MP26"/>
<dbReference type="InterPro" id="IPR029055">
    <property type="entry name" value="Ntn_hydrolases_N"/>
</dbReference>
<dbReference type="PROSITE" id="PS51475">
    <property type="entry name" value="PROTEASOME_ALPHA_2"/>
    <property type="match status" value="1"/>
</dbReference>
<dbReference type="SUPFAM" id="SSF56235">
    <property type="entry name" value="N-terminal nucleophile aminohydrolases (Ntn hydrolases)"/>
    <property type="match status" value="1"/>
</dbReference>
<feature type="domain" description="Proteasome alpha-type subunits" evidence="7">
    <location>
        <begin position="5"/>
        <end position="27"/>
    </location>
</feature>
<dbReference type="PANTHER" id="PTHR11599">
    <property type="entry name" value="PROTEASOME SUBUNIT ALPHA/BETA"/>
    <property type="match status" value="1"/>
</dbReference>
<evidence type="ECO:0000256" key="6">
    <source>
        <dbReference type="RuleBase" id="RU000551"/>
    </source>
</evidence>
<dbReference type="Gene3D" id="3.60.20.10">
    <property type="entry name" value="Glutamine Phosphoribosylpyrophosphate, subunit 1, domain 1"/>
    <property type="match status" value="1"/>
</dbReference>
<reference evidence="8" key="1">
    <citation type="submission" date="2022-01" db="EMBL/GenBank/DDBJ databases">
        <authorList>
            <person name="King R."/>
        </authorList>
    </citation>
    <scope>NUCLEOTIDE SEQUENCE</scope>
</reference>
<dbReference type="GO" id="GO:0019773">
    <property type="term" value="C:proteasome core complex, alpha-subunit complex"/>
    <property type="evidence" value="ECO:0007669"/>
    <property type="project" value="UniProtKB-UniRule"/>
</dbReference>
<comment type="function">
    <text evidence="1">The proteasome is a multicatalytic proteinase complex which is characterized by its ability to cleave peptides with Arg, Phe, Tyr, Leu, and Glu adjacent to the leaving group at neutral or slightly basic pH. The proteasome has an ATP-dependent proteolytic activity.</text>
</comment>
<dbReference type="Pfam" id="PF00227">
    <property type="entry name" value="Proteasome"/>
    <property type="match status" value="1"/>
</dbReference>
<dbReference type="GO" id="GO:0005634">
    <property type="term" value="C:nucleus"/>
    <property type="evidence" value="ECO:0007669"/>
    <property type="project" value="UniProtKB-SubCell"/>
</dbReference>
<dbReference type="InterPro" id="IPR000426">
    <property type="entry name" value="Proteasome_asu_N"/>
</dbReference>
<evidence type="ECO:0000313" key="8">
    <source>
        <dbReference type="EMBL" id="CAH1399729.1"/>
    </source>
</evidence>
<accession>A0A9P0MP26</accession>
<evidence type="ECO:0000313" key="9">
    <source>
        <dbReference type="Proteomes" id="UP001152798"/>
    </source>
</evidence>
<dbReference type="InterPro" id="IPR023332">
    <property type="entry name" value="Proteasome_alpha-type"/>
</dbReference>
<evidence type="ECO:0000256" key="1">
    <source>
        <dbReference type="ARBA" id="ARBA00002000"/>
    </source>
</evidence>